<proteinExistence type="predicted"/>
<sequence>MIFHPYQRKVDNVEIYIDKTKVSFSDKIKFLGVYLDSNLSWVNHINNICSKVSKTIGVLYRINSYVPSHIMKVLYDSLIYSQISYCNIVWGNTYPTYLNRIYLLQKKSNKAYNKLKLLC</sequence>
<keyword evidence="2" id="KW-1185">Reference proteome</keyword>
<reference evidence="1" key="1">
    <citation type="submission" date="2021-10" db="EMBL/GenBank/DDBJ databases">
        <title>Tropical sea cucumber genome reveals ecological adaptation and Cuvierian tubules defense mechanism.</title>
        <authorList>
            <person name="Chen T."/>
        </authorList>
    </citation>
    <scope>NUCLEOTIDE SEQUENCE</scope>
    <source>
        <strain evidence="1">Nanhai2018</strain>
        <tissue evidence="1">Muscle</tissue>
    </source>
</reference>
<evidence type="ECO:0000313" key="1">
    <source>
        <dbReference type="EMBL" id="KAJ8044900.1"/>
    </source>
</evidence>
<dbReference type="OrthoDB" id="414730at2759"/>
<dbReference type="AlphaFoldDB" id="A0A9Q1CHP7"/>
<comment type="caution">
    <text evidence="1">The sequence shown here is derived from an EMBL/GenBank/DDBJ whole genome shotgun (WGS) entry which is preliminary data.</text>
</comment>
<dbReference type="Proteomes" id="UP001152320">
    <property type="component" value="Chromosome 3"/>
</dbReference>
<dbReference type="EMBL" id="JAIZAY010000003">
    <property type="protein sequence ID" value="KAJ8044900.1"/>
    <property type="molecule type" value="Genomic_DNA"/>
</dbReference>
<organism evidence="1 2">
    <name type="scientific">Holothuria leucospilota</name>
    <name type="common">Black long sea cucumber</name>
    <name type="synonym">Mertensiothuria leucospilota</name>
    <dbReference type="NCBI Taxonomy" id="206669"/>
    <lineage>
        <taxon>Eukaryota</taxon>
        <taxon>Metazoa</taxon>
        <taxon>Echinodermata</taxon>
        <taxon>Eleutherozoa</taxon>
        <taxon>Echinozoa</taxon>
        <taxon>Holothuroidea</taxon>
        <taxon>Aspidochirotacea</taxon>
        <taxon>Aspidochirotida</taxon>
        <taxon>Holothuriidae</taxon>
        <taxon>Holothuria</taxon>
    </lineage>
</organism>
<accession>A0A9Q1CHP7</accession>
<evidence type="ECO:0000313" key="2">
    <source>
        <dbReference type="Proteomes" id="UP001152320"/>
    </source>
</evidence>
<protein>
    <submittedName>
        <fullName evidence="1">Uncharacterized protein</fullName>
    </submittedName>
</protein>
<name>A0A9Q1CHP7_HOLLE</name>
<gene>
    <name evidence="1" type="ORF">HOLleu_07786</name>
</gene>